<protein>
    <submittedName>
        <fullName evidence="1">Uncharacterized protein</fullName>
    </submittedName>
</protein>
<evidence type="ECO:0000313" key="2">
    <source>
        <dbReference type="Proteomes" id="UP001054252"/>
    </source>
</evidence>
<reference evidence="1 2" key="1">
    <citation type="journal article" date="2021" name="Commun. Biol.">
        <title>The genome of Shorea leprosula (Dipterocarpaceae) highlights the ecological relevance of drought in aseasonal tropical rainforests.</title>
        <authorList>
            <person name="Ng K.K.S."/>
            <person name="Kobayashi M.J."/>
            <person name="Fawcett J.A."/>
            <person name="Hatakeyama M."/>
            <person name="Paape T."/>
            <person name="Ng C.H."/>
            <person name="Ang C.C."/>
            <person name="Tnah L.H."/>
            <person name="Lee C.T."/>
            <person name="Nishiyama T."/>
            <person name="Sese J."/>
            <person name="O'Brien M.J."/>
            <person name="Copetti D."/>
            <person name="Mohd Noor M.I."/>
            <person name="Ong R.C."/>
            <person name="Putra M."/>
            <person name="Sireger I.Z."/>
            <person name="Indrioko S."/>
            <person name="Kosugi Y."/>
            <person name="Izuno A."/>
            <person name="Isagi Y."/>
            <person name="Lee S.L."/>
            <person name="Shimizu K.K."/>
        </authorList>
    </citation>
    <scope>NUCLEOTIDE SEQUENCE [LARGE SCALE GENOMIC DNA]</scope>
    <source>
        <strain evidence="1">214</strain>
    </source>
</reference>
<name>A0AAV5I6T2_9ROSI</name>
<comment type="caution">
    <text evidence="1">The sequence shown here is derived from an EMBL/GenBank/DDBJ whole genome shotgun (WGS) entry which is preliminary data.</text>
</comment>
<evidence type="ECO:0000313" key="1">
    <source>
        <dbReference type="EMBL" id="GKU93039.1"/>
    </source>
</evidence>
<gene>
    <name evidence="1" type="ORF">SLEP1_g6677</name>
</gene>
<dbReference type="Proteomes" id="UP001054252">
    <property type="component" value="Unassembled WGS sequence"/>
</dbReference>
<dbReference type="AlphaFoldDB" id="A0AAV5I6T2"/>
<proteinExistence type="predicted"/>
<sequence length="308" mass="34453">MTCRVAIGPHFLCRETYREESDHDQSNKPAAQHHQLEASVAIDDEEPVIESMEYVETNIPKKQETQLAANLDEMAMQAPHKSPQILSHLQPAHLKMESIDRAWNLFNEMLEGSFWTKILNICLGCGQGISGMPLILVFRDCFHHASPTTVGNLLMSSTMVLVLVLDFYFAPRYGHIIVLVSKRTVKALMEKKLNPEIDFYVLLHPHAPNSSSRTDNNHLKGTFKEDIILMIVGGNYGKFGGLQGLIEHQQNLHSVLVAELPEHFHVGPKFTEALEGISIEFLDGNGDAVGESDLVDESEAAVTNYEIR</sequence>
<keyword evidence="2" id="KW-1185">Reference proteome</keyword>
<accession>A0AAV5I6T2</accession>
<organism evidence="1 2">
    <name type="scientific">Rubroshorea leprosula</name>
    <dbReference type="NCBI Taxonomy" id="152421"/>
    <lineage>
        <taxon>Eukaryota</taxon>
        <taxon>Viridiplantae</taxon>
        <taxon>Streptophyta</taxon>
        <taxon>Embryophyta</taxon>
        <taxon>Tracheophyta</taxon>
        <taxon>Spermatophyta</taxon>
        <taxon>Magnoliopsida</taxon>
        <taxon>eudicotyledons</taxon>
        <taxon>Gunneridae</taxon>
        <taxon>Pentapetalae</taxon>
        <taxon>rosids</taxon>
        <taxon>malvids</taxon>
        <taxon>Malvales</taxon>
        <taxon>Dipterocarpaceae</taxon>
        <taxon>Rubroshorea</taxon>
    </lineage>
</organism>
<dbReference type="EMBL" id="BPVZ01000006">
    <property type="protein sequence ID" value="GKU93039.1"/>
    <property type="molecule type" value="Genomic_DNA"/>
</dbReference>